<dbReference type="RefSeq" id="WP_281467888.1">
    <property type="nucleotide sequence ID" value="NZ_CP124535.1"/>
</dbReference>
<evidence type="ECO:0000313" key="2">
    <source>
        <dbReference type="EMBL" id="WGV17003.1"/>
    </source>
</evidence>
<reference evidence="2 3" key="1">
    <citation type="submission" date="2023-04" db="EMBL/GenBank/DDBJ databases">
        <title>YMD61, complete Genome.</title>
        <authorList>
            <person name="Zhang J."/>
        </authorList>
    </citation>
    <scope>NUCLEOTIDE SEQUENCE [LARGE SCALE GENOMIC DNA]</scope>
    <source>
        <strain evidence="2 3">YMD61</strain>
    </source>
</reference>
<dbReference type="Gene3D" id="3.10.129.10">
    <property type="entry name" value="Hotdog Thioesterase"/>
    <property type="match status" value="2"/>
</dbReference>
<dbReference type="Pfam" id="PF13452">
    <property type="entry name" value="FAS1_DH_region"/>
    <property type="match status" value="1"/>
</dbReference>
<sequence>MTSAFDPWLGRVEEAHDRISARQARQMAATLGVEIAAVDGAMLPPLWHWMGWTPEAPMAELGPDGHPARGGFLPPVPLERRMWAGGRLRFHAPLTIGEEMFRRSEITKVSEKTGSTGHMVFVTVRHDVHGAAGLAIEEEQDIVFIAMPDRFTPPPPVTAPEPDWRKDVAVDEVRLFRFSALTFNAHRIHFDLPYATGVEKYPGLVVHGPLQAMLLMEAGRARRNGAVPQGYRFRGVRPAFHFDRLSLQGLGDGLATVNGDGLVCMQAELAWEG</sequence>
<dbReference type="EMBL" id="CP124535">
    <property type="protein sequence ID" value="WGV17003.1"/>
    <property type="molecule type" value="Genomic_DNA"/>
</dbReference>
<dbReference type="SUPFAM" id="SSF54637">
    <property type="entry name" value="Thioesterase/thiol ester dehydrase-isomerase"/>
    <property type="match status" value="2"/>
</dbReference>
<dbReference type="PANTHER" id="PTHR28152:SF1">
    <property type="entry name" value="HYDROXYACYL-THIOESTER DEHYDRATASE TYPE 2, MITOCHONDRIAL"/>
    <property type="match status" value="1"/>
</dbReference>
<accession>A0ABY8Q7Z8</accession>
<dbReference type="PANTHER" id="PTHR28152">
    <property type="entry name" value="HYDROXYACYL-THIOESTER DEHYDRATASE TYPE 2, MITOCHONDRIAL"/>
    <property type="match status" value="1"/>
</dbReference>
<proteinExistence type="predicted"/>
<dbReference type="InterPro" id="IPR039569">
    <property type="entry name" value="FAS1-like_DH_region"/>
</dbReference>
<gene>
    <name evidence="2" type="ORF">QF092_04130</name>
</gene>
<dbReference type="Proteomes" id="UP001230978">
    <property type="component" value="Chromosome"/>
</dbReference>
<keyword evidence="3" id="KW-1185">Reference proteome</keyword>
<feature type="domain" description="FAS1-like dehydratase" evidence="1">
    <location>
        <begin position="72"/>
        <end position="136"/>
    </location>
</feature>
<protein>
    <submittedName>
        <fullName evidence="2">MaoC family dehydratase N-terminal domain-containing protein</fullName>
    </submittedName>
</protein>
<name>A0ABY8Q7Z8_9RHOB</name>
<organism evidence="2 3">
    <name type="scientific">Fuscovulum ytuae</name>
    <dbReference type="NCBI Taxonomy" id="3042299"/>
    <lineage>
        <taxon>Bacteria</taxon>
        <taxon>Pseudomonadati</taxon>
        <taxon>Pseudomonadota</taxon>
        <taxon>Alphaproteobacteria</taxon>
        <taxon>Rhodobacterales</taxon>
        <taxon>Paracoccaceae</taxon>
        <taxon>Fuscovulum</taxon>
    </lineage>
</organism>
<dbReference type="InterPro" id="IPR029069">
    <property type="entry name" value="HotDog_dom_sf"/>
</dbReference>
<dbReference type="InterPro" id="IPR052741">
    <property type="entry name" value="Mitochondrial_HTD2"/>
</dbReference>
<evidence type="ECO:0000259" key="1">
    <source>
        <dbReference type="Pfam" id="PF13452"/>
    </source>
</evidence>
<evidence type="ECO:0000313" key="3">
    <source>
        <dbReference type="Proteomes" id="UP001230978"/>
    </source>
</evidence>